<gene>
    <name evidence="2" type="ORF">RSO01_58360</name>
</gene>
<accession>A0A512NIA0</accession>
<dbReference type="EMBL" id="BKAJ01000107">
    <property type="protein sequence ID" value="GEP58670.1"/>
    <property type="molecule type" value="Genomic_DNA"/>
</dbReference>
<proteinExistence type="predicted"/>
<dbReference type="SFLD" id="SFLDS00019">
    <property type="entry name" value="Glutathione_Transferase_(cytos"/>
    <property type="match status" value="1"/>
</dbReference>
<reference evidence="2 3" key="1">
    <citation type="submission" date="2019-07" db="EMBL/GenBank/DDBJ databases">
        <title>Whole genome shotgun sequence of Reyranella soli NBRC 108950.</title>
        <authorList>
            <person name="Hosoyama A."/>
            <person name="Uohara A."/>
            <person name="Ohji S."/>
            <person name="Ichikawa N."/>
        </authorList>
    </citation>
    <scope>NUCLEOTIDE SEQUENCE [LARGE SCALE GENOMIC DNA]</scope>
    <source>
        <strain evidence="2 3">NBRC 108950</strain>
    </source>
</reference>
<feature type="domain" description="GST N-terminal" evidence="1">
    <location>
        <begin position="2"/>
        <end position="80"/>
    </location>
</feature>
<dbReference type="InterPro" id="IPR036249">
    <property type="entry name" value="Thioredoxin-like_sf"/>
</dbReference>
<organism evidence="2 3">
    <name type="scientific">Reyranella soli</name>
    <dbReference type="NCBI Taxonomy" id="1230389"/>
    <lineage>
        <taxon>Bacteria</taxon>
        <taxon>Pseudomonadati</taxon>
        <taxon>Pseudomonadota</taxon>
        <taxon>Alphaproteobacteria</taxon>
        <taxon>Hyphomicrobiales</taxon>
        <taxon>Reyranellaceae</taxon>
        <taxon>Reyranella</taxon>
    </lineage>
</organism>
<dbReference type="PANTHER" id="PTHR43968:SF6">
    <property type="entry name" value="GLUTATHIONE S-TRANSFERASE OMEGA"/>
    <property type="match status" value="1"/>
</dbReference>
<dbReference type="Proteomes" id="UP000321058">
    <property type="component" value="Unassembled WGS sequence"/>
</dbReference>
<dbReference type="PANTHER" id="PTHR43968">
    <property type="match status" value="1"/>
</dbReference>
<dbReference type="InterPro" id="IPR004045">
    <property type="entry name" value="Glutathione_S-Trfase_N"/>
</dbReference>
<evidence type="ECO:0000313" key="3">
    <source>
        <dbReference type="Proteomes" id="UP000321058"/>
    </source>
</evidence>
<dbReference type="PROSITE" id="PS50404">
    <property type="entry name" value="GST_NTER"/>
    <property type="match status" value="1"/>
</dbReference>
<dbReference type="SUPFAM" id="SSF52833">
    <property type="entry name" value="Thioredoxin-like"/>
    <property type="match status" value="1"/>
</dbReference>
<protein>
    <recommendedName>
        <fullName evidence="1">GST N-terminal domain-containing protein</fullName>
    </recommendedName>
</protein>
<sequence length="131" mass="14871">MPDVTVYGFPVSTYVNVVRLVLAHKGVPFEFQDLEPEMGGPNHLALHPFGRVPILEHDGFRIYETSAIAAYVDEAFTGPALQPASARERARMNQWVSALNGYYYPNIAFHLGHERLIYLHSVSRPMRRSCR</sequence>
<dbReference type="InterPro" id="IPR050983">
    <property type="entry name" value="GST_Omega/HSP26"/>
</dbReference>
<dbReference type="Pfam" id="PF13417">
    <property type="entry name" value="GST_N_3"/>
    <property type="match status" value="1"/>
</dbReference>
<keyword evidence="3" id="KW-1185">Reference proteome</keyword>
<dbReference type="InterPro" id="IPR040079">
    <property type="entry name" value="Glutathione_S-Trfase"/>
</dbReference>
<evidence type="ECO:0000259" key="1">
    <source>
        <dbReference type="PROSITE" id="PS50404"/>
    </source>
</evidence>
<dbReference type="AlphaFoldDB" id="A0A512NIA0"/>
<dbReference type="GO" id="GO:0005737">
    <property type="term" value="C:cytoplasm"/>
    <property type="evidence" value="ECO:0007669"/>
    <property type="project" value="TreeGrafter"/>
</dbReference>
<evidence type="ECO:0000313" key="2">
    <source>
        <dbReference type="EMBL" id="GEP58670.1"/>
    </source>
</evidence>
<dbReference type="RefSeq" id="WP_246158897.1">
    <property type="nucleotide sequence ID" value="NZ_BKAJ01000107.1"/>
</dbReference>
<comment type="caution">
    <text evidence="2">The sequence shown here is derived from an EMBL/GenBank/DDBJ whole genome shotgun (WGS) entry which is preliminary data.</text>
</comment>
<dbReference type="Gene3D" id="3.40.30.10">
    <property type="entry name" value="Glutaredoxin"/>
    <property type="match status" value="1"/>
</dbReference>
<name>A0A512NIA0_9HYPH</name>